<feature type="transmembrane region" description="Helical" evidence="2">
    <location>
        <begin position="117"/>
        <end position="137"/>
    </location>
</feature>
<evidence type="ECO:0000256" key="1">
    <source>
        <dbReference type="SAM" id="Coils"/>
    </source>
</evidence>
<evidence type="ECO:0000256" key="2">
    <source>
        <dbReference type="SAM" id="Phobius"/>
    </source>
</evidence>
<feature type="coiled-coil region" evidence="1">
    <location>
        <begin position="69"/>
        <end position="103"/>
    </location>
</feature>
<evidence type="ECO:0000313" key="3">
    <source>
        <dbReference type="EMBL" id="WNL29600.1"/>
    </source>
</evidence>
<gene>
    <name evidence="3" type="ORF">RMQ68_09565</name>
</gene>
<protein>
    <submittedName>
        <fullName evidence="3">Uncharacterized protein</fullName>
    </submittedName>
</protein>
<sequence length="141" mass="16164">MIIDVLSLYINLIEKLIDIVEGKKRREKVLKTPLGETLTKVETAQEHLTDAIEAIDIIRKQVILERTQLDTLLLEVENKKAQYNEASKDLKDAKQLLNKDQEKLRKVLGINSKREKIIGFISGIIASLIAALIWKFLEIIF</sequence>
<proteinExistence type="predicted"/>
<reference evidence="3" key="1">
    <citation type="submission" date="2023-09" db="EMBL/GenBank/DDBJ databases">
        <title>Arcobacter tbilisiensis sp. nov. isolated from chicken meat in Tbilisi, Georgia.</title>
        <authorList>
            <person name="Matthias R."/>
            <person name="Zautner A.E."/>
        </authorList>
    </citation>
    <scope>NUCLEOTIDE SEQUENCE</scope>
    <source>
        <strain evidence="3">LEO 52</strain>
    </source>
</reference>
<accession>A0AA96DK94</accession>
<dbReference type="EMBL" id="CP134854">
    <property type="protein sequence ID" value="WNL29600.1"/>
    <property type="molecule type" value="Genomic_DNA"/>
</dbReference>
<keyword evidence="2" id="KW-1133">Transmembrane helix</keyword>
<keyword evidence="2" id="KW-0812">Transmembrane</keyword>
<organism evidence="3">
    <name type="scientific">Arcobacter sp. AZ-2023</name>
    <dbReference type="NCBI Taxonomy" id="3074453"/>
    <lineage>
        <taxon>Bacteria</taxon>
        <taxon>Pseudomonadati</taxon>
        <taxon>Campylobacterota</taxon>
        <taxon>Epsilonproteobacteria</taxon>
        <taxon>Campylobacterales</taxon>
        <taxon>Arcobacteraceae</taxon>
        <taxon>Arcobacter</taxon>
    </lineage>
</organism>
<name>A0AA96DK94_9BACT</name>
<keyword evidence="1" id="KW-0175">Coiled coil</keyword>
<dbReference type="AlphaFoldDB" id="A0AA96DK94"/>
<keyword evidence="2" id="KW-0472">Membrane</keyword>